<keyword evidence="2" id="KW-0808">Transferase</keyword>
<evidence type="ECO:0000256" key="2">
    <source>
        <dbReference type="ARBA" id="ARBA00022679"/>
    </source>
</evidence>
<protein>
    <recommendedName>
        <fullName evidence="5">CoA transferase</fullName>
    </recommendedName>
</protein>
<evidence type="ECO:0000256" key="1">
    <source>
        <dbReference type="ARBA" id="ARBA00005254"/>
    </source>
</evidence>
<dbReference type="InterPro" id="IPR029045">
    <property type="entry name" value="ClpP/crotonase-like_dom_sf"/>
</dbReference>
<dbReference type="EMBL" id="POWE01000055">
    <property type="protein sequence ID" value="PNQ92994.1"/>
    <property type="molecule type" value="Genomic_DNA"/>
</dbReference>
<sequence>MTFITAQTLIEVPMSSIAAPSGHTQDSTSAGPLAGLRVVDFTRVLSGPFSTALLADLGAEVIKIESPGGDDYRHVGPFVEGSSALFAFANRGKKSVVLDLKKAEDLAAARQLASTADIVVENFRPGVAQRLGIGYEALRPLNEKLIFASISGFGQDSPFQGKPAYDLVVQALTGLMSINGDPEGPPMIVGEAFGDLTAGLFASWAILAAVVQRNGTGKGCQIDVSMFDSLLTLMPTAAASYLVSGKAPTRAGNRHPFSAPFGAYAAQDGNVVIAILNNNLFEQFTQLIGRPDVSQDPRFASDERRGQHEAQLRDAIEGWSRSLPVARIVEVLEQAGIPCAAIDDVASAVDGPQAVARALFRQGMIGGQAMRLPEQPVHFSTLVRGRPAIVPELGQHTDAFVVRHAAASQAPASPASTAVATEKADVVLVDIDGPVATLTINRPDAANALGTDVREQLLAAVTALESNRSVRVVILTGAGTRTFAAGSDIRDMAPMTAAQSMVLSESILHLNNRLAALAQPVICAVNGWCLGGGLELALACDLRIASETARFGFPEAKLGIMTGGGGLPRLVRVVGSGVARHMVLTGQFLNAQRAFEIGLVTQLCAPDELMHDAKALATQIAALAPIALAQIKRTLATVENTDMSSGMQAEAQACAVCFSTQDKQEGMQAFLAKRPAAFEWR</sequence>
<evidence type="ECO:0008006" key="5">
    <source>
        <dbReference type="Google" id="ProtNLM"/>
    </source>
</evidence>
<dbReference type="PANTHER" id="PTHR48207">
    <property type="entry name" value="SUCCINATE--HYDROXYMETHYLGLUTARATE COA-TRANSFERASE"/>
    <property type="match status" value="1"/>
</dbReference>
<dbReference type="InterPro" id="IPR014748">
    <property type="entry name" value="Enoyl-CoA_hydra_C"/>
</dbReference>
<organism evidence="3 4">
    <name type="scientific">Pseudomonas gingeri NCPPB 3146 = LMG 5327</name>
    <dbReference type="NCBI Taxonomy" id="707248"/>
    <lineage>
        <taxon>Bacteria</taxon>
        <taxon>Pseudomonadati</taxon>
        <taxon>Pseudomonadota</taxon>
        <taxon>Gammaproteobacteria</taxon>
        <taxon>Pseudomonadales</taxon>
        <taxon>Pseudomonadaceae</taxon>
        <taxon>Pseudomonas</taxon>
    </lineage>
</organism>
<dbReference type="Gene3D" id="3.40.50.10540">
    <property type="entry name" value="Crotonobetainyl-coa:carnitine coa-transferase, domain 1"/>
    <property type="match status" value="1"/>
</dbReference>
<reference evidence="3 4" key="1">
    <citation type="submission" date="2018-01" db="EMBL/GenBank/DDBJ databases">
        <title>Draft Genome Sequence of Pseudomonas gingeri NCPPB 3146 (LMG 5327), a White Line Reaction Producer.</title>
        <authorList>
            <person name="Rokni-Zadeh H."/>
            <person name="Bahrami T."/>
            <person name="Zarvandi S."/>
            <person name="Changi-Ashtiani M."/>
            <person name="De Mot R."/>
        </authorList>
    </citation>
    <scope>NUCLEOTIDE SEQUENCE [LARGE SCALE GENOMIC DNA]</scope>
    <source>
        <strain evidence="4">NCPPB 3146 \ LMG 5327</strain>
    </source>
</reference>
<dbReference type="SUPFAM" id="SSF52096">
    <property type="entry name" value="ClpP/crotonase"/>
    <property type="match status" value="1"/>
</dbReference>
<dbReference type="PANTHER" id="PTHR48207:SF3">
    <property type="entry name" value="SUCCINATE--HYDROXYMETHYLGLUTARATE COA-TRANSFERASE"/>
    <property type="match status" value="1"/>
</dbReference>
<comment type="similarity">
    <text evidence="1">Belongs to the enoyl-CoA hydratase/isomerase family.</text>
</comment>
<dbReference type="SUPFAM" id="SSF89796">
    <property type="entry name" value="CoA-transferase family III (CaiB/BaiF)"/>
    <property type="match status" value="1"/>
</dbReference>
<dbReference type="Gene3D" id="3.30.1540.10">
    <property type="entry name" value="formyl-coa transferase, domain 3"/>
    <property type="match status" value="1"/>
</dbReference>
<gene>
    <name evidence="3" type="ORF">CCU68_08565</name>
</gene>
<dbReference type="Pfam" id="PF02515">
    <property type="entry name" value="CoA_transf_3"/>
    <property type="match status" value="1"/>
</dbReference>
<evidence type="ECO:0000313" key="3">
    <source>
        <dbReference type="EMBL" id="PNQ92994.1"/>
    </source>
</evidence>
<dbReference type="Proteomes" id="UP000236232">
    <property type="component" value="Unassembled WGS sequence"/>
</dbReference>
<dbReference type="Pfam" id="PF00378">
    <property type="entry name" value="ECH_1"/>
    <property type="match status" value="1"/>
</dbReference>
<dbReference type="InterPro" id="IPR003673">
    <property type="entry name" value="CoA-Trfase_fam_III"/>
</dbReference>
<dbReference type="Gene3D" id="1.10.12.10">
    <property type="entry name" value="Lyase 2-enoyl-coa Hydratase, Chain A, domain 2"/>
    <property type="match status" value="1"/>
</dbReference>
<dbReference type="InterPro" id="IPR050483">
    <property type="entry name" value="CoA-transferase_III_domain"/>
</dbReference>
<evidence type="ECO:0000313" key="4">
    <source>
        <dbReference type="Proteomes" id="UP000236232"/>
    </source>
</evidence>
<comment type="caution">
    <text evidence="3">The sequence shown here is derived from an EMBL/GenBank/DDBJ whole genome shotgun (WGS) entry which is preliminary data.</text>
</comment>
<dbReference type="InterPro" id="IPR044855">
    <property type="entry name" value="CoA-Trfase_III_dom3_sf"/>
</dbReference>
<keyword evidence="4" id="KW-1185">Reference proteome</keyword>
<proteinExistence type="inferred from homology"/>
<dbReference type="CDD" id="cd06558">
    <property type="entry name" value="crotonase-like"/>
    <property type="match status" value="1"/>
</dbReference>
<name>A0ABX4Y7N2_9PSED</name>
<accession>A0ABX4Y7N2</accession>
<dbReference type="InterPro" id="IPR023606">
    <property type="entry name" value="CoA-Trfase_III_dom_1_sf"/>
</dbReference>
<dbReference type="InterPro" id="IPR001753">
    <property type="entry name" value="Enoyl-CoA_hydra/iso"/>
</dbReference>
<dbReference type="Gene3D" id="3.90.226.10">
    <property type="entry name" value="2-enoyl-CoA Hydratase, Chain A, domain 1"/>
    <property type="match status" value="1"/>
</dbReference>